<dbReference type="HAMAP" id="MF_00087">
    <property type="entry name" value="Glu_tRNA_reductase"/>
    <property type="match status" value="1"/>
</dbReference>
<keyword evidence="1 4" id="KW-0521">NADP</keyword>
<evidence type="ECO:0000256" key="7">
    <source>
        <dbReference type="PIRSR" id="PIRSR000445-3"/>
    </source>
</evidence>
<dbReference type="InterPro" id="IPR036343">
    <property type="entry name" value="GluRdtase_N_sf"/>
</dbReference>
<keyword evidence="2 4" id="KW-0560">Oxidoreductase</keyword>
<comment type="subunit">
    <text evidence="4">Homodimer.</text>
</comment>
<feature type="binding site" evidence="4 6">
    <location>
        <begin position="114"/>
        <end position="116"/>
    </location>
    <ligand>
        <name>substrate</name>
    </ligand>
</feature>
<comment type="miscellaneous">
    <text evidence="4">During catalysis, the active site Cys acts as a nucleophile attacking the alpha-carbonyl group of tRNA-bound glutamate with the formation of a thioester intermediate between enzyme and glutamate, and the concomitant release of tRNA(Glu). The thioester intermediate is finally reduced by direct hydride transfer from NADPH, to form the product GSA.</text>
</comment>
<dbReference type="GO" id="GO:0019353">
    <property type="term" value="P:protoporphyrinogen IX biosynthetic process from glutamate"/>
    <property type="evidence" value="ECO:0007669"/>
    <property type="project" value="TreeGrafter"/>
</dbReference>
<dbReference type="Gene3D" id="3.40.50.720">
    <property type="entry name" value="NAD(P)-binding Rossmann-like Domain"/>
    <property type="match status" value="1"/>
</dbReference>
<evidence type="ECO:0000256" key="6">
    <source>
        <dbReference type="PIRSR" id="PIRSR000445-2"/>
    </source>
</evidence>
<evidence type="ECO:0000256" key="3">
    <source>
        <dbReference type="ARBA" id="ARBA00023244"/>
    </source>
</evidence>
<dbReference type="RefSeq" id="WP_137696093.1">
    <property type="nucleotide sequence ID" value="NZ_CP061336.1"/>
</dbReference>
<keyword evidence="12" id="KW-1185">Reference proteome</keyword>
<dbReference type="PANTHER" id="PTHR43013">
    <property type="entry name" value="GLUTAMYL-TRNA REDUCTASE"/>
    <property type="match status" value="1"/>
</dbReference>
<evidence type="ECO:0000256" key="8">
    <source>
        <dbReference type="PIRSR" id="PIRSR000445-4"/>
    </source>
</evidence>
<dbReference type="PROSITE" id="PS00747">
    <property type="entry name" value="GLUTR"/>
    <property type="match status" value="1"/>
</dbReference>
<evidence type="ECO:0000256" key="5">
    <source>
        <dbReference type="PIRSR" id="PIRSR000445-1"/>
    </source>
</evidence>
<evidence type="ECO:0000259" key="9">
    <source>
        <dbReference type="Pfam" id="PF01488"/>
    </source>
</evidence>
<dbReference type="Pfam" id="PF01488">
    <property type="entry name" value="Shikimate_DH"/>
    <property type="match status" value="1"/>
</dbReference>
<evidence type="ECO:0000256" key="2">
    <source>
        <dbReference type="ARBA" id="ARBA00023002"/>
    </source>
</evidence>
<dbReference type="AlphaFoldDB" id="A0A4U7JKD9"/>
<gene>
    <name evidence="4 11" type="primary">hemA</name>
    <name evidence="11" type="ORF">EHE19_009905</name>
</gene>
<dbReference type="Proteomes" id="UP000306409">
    <property type="component" value="Chromosome"/>
</dbReference>
<dbReference type="FunFam" id="3.30.460.30:FF:000001">
    <property type="entry name" value="Glutamyl-tRNA reductase"/>
    <property type="match status" value="1"/>
</dbReference>
<feature type="binding site" evidence="4 6">
    <location>
        <begin position="49"/>
        <end position="52"/>
    </location>
    <ligand>
        <name>substrate</name>
    </ligand>
</feature>
<evidence type="ECO:0000256" key="1">
    <source>
        <dbReference type="ARBA" id="ARBA00022857"/>
    </source>
</evidence>
<reference evidence="11 12" key="1">
    <citation type="submission" date="2020-09" db="EMBL/GenBank/DDBJ databases">
        <title>Characterization and genome sequencing of Ruminiclostridium sp. nov. MA18.</title>
        <authorList>
            <person name="Rettenmaier R."/>
            <person name="Kowollik M.-L."/>
            <person name="Liebl W."/>
            <person name="Zverlov V."/>
        </authorList>
    </citation>
    <scope>NUCLEOTIDE SEQUENCE [LARGE SCALE GENOMIC DNA]</scope>
    <source>
        <strain evidence="11 12">MA18</strain>
    </source>
</reference>
<organism evidence="11 12">
    <name type="scientific">Ruminiclostridium herbifermentans</name>
    <dbReference type="NCBI Taxonomy" id="2488810"/>
    <lineage>
        <taxon>Bacteria</taxon>
        <taxon>Bacillati</taxon>
        <taxon>Bacillota</taxon>
        <taxon>Clostridia</taxon>
        <taxon>Eubacteriales</taxon>
        <taxon>Oscillospiraceae</taxon>
        <taxon>Ruminiclostridium</taxon>
    </lineage>
</organism>
<accession>A0A4U7JKD9</accession>
<dbReference type="GO" id="GO:0050661">
    <property type="term" value="F:NADP binding"/>
    <property type="evidence" value="ECO:0007669"/>
    <property type="project" value="InterPro"/>
</dbReference>
<evidence type="ECO:0000259" key="10">
    <source>
        <dbReference type="Pfam" id="PF05201"/>
    </source>
</evidence>
<name>A0A4U7JKD9_9FIRM</name>
<dbReference type="SUPFAM" id="SSF69742">
    <property type="entry name" value="Glutamyl tRNA-reductase catalytic, N-terminal domain"/>
    <property type="match status" value="1"/>
</dbReference>
<feature type="domain" description="Glutamyl-tRNA reductase N-terminal" evidence="10">
    <location>
        <begin position="6"/>
        <end position="154"/>
    </location>
</feature>
<comment type="domain">
    <text evidence="4">Possesses an unusual extended V-shaped dimeric structure with each monomer consisting of three distinct domains arranged along a curved 'spinal' alpha-helix. The N-terminal catalytic domain specifically recognizes the glutamate moiety of the substrate. The second domain is the NADPH-binding domain, and the third C-terminal domain is responsible for dimerization.</text>
</comment>
<feature type="binding site" evidence="4 7">
    <location>
        <begin position="190"/>
        <end position="195"/>
    </location>
    <ligand>
        <name>NADP(+)</name>
        <dbReference type="ChEBI" id="CHEBI:58349"/>
    </ligand>
</feature>
<dbReference type="Pfam" id="PF05201">
    <property type="entry name" value="GlutR_N"/>
    <property type="match status" value="1"/>
</dbReference>
<dbReference type="Gene3D" id="3.30.460.30">
    <property type="entry name" value="Glutamyl-tRNA reductase, N-terminal domain"/>
    <property type="match status" value="1"/>
</dbReference>
<dbReference type="EC" id="1.2.1.70" evidence="4"/>
<dbReference type="InterPro" id="IPR015895">
    <property type="entry name" value="4pyrrol_synth_GluRdtase_N"/>
</dbReference>
<dbReference type="NCBIfam" id="TIGR01035">
    <property type="entry name" value="hemA"/>
    <property type="match status" value="1"/>
</dbReference>
<evidence type="ECO:0000313" key="11">
    <source>
        <dbReference type="EMBL" id="QNU65259.1"/>
    </source>
</evidence>
<feature type="domain" description="Quinate/shikimate 5-dehydrogenase/glutamyl-tRNA reductase" evidence="9">
    <location>
        <begin position="180"/>
        <end position="304"/>
    </location>
</feature>
<protein>
    <recommendedName>
        <fullName evidence="4">Glutamyl-tRNA reductase</fullName>
        <shortName evidence="4">GluTR</shortName>
        <ecNumber evidence="4">1.2.1.70</ecNumber>
    </recommendedName>
</protein>
<dbReference type="CDD" id="cd05213">
    <property type="entry name" value="NAD_bind_Glutamyl_tRNA_reduct"/>
    <property type="match status" value="1"/>
</dbReference>
<dbReference type="KEGG" id="rher:EHE19_009905"/>
<dbReference type="UniPathway" id="UPA00251">
    <property type="reaction ID" value="UER00316"/>
</dbReference>
<keyword evidence="3 4" id="KW-0627">Porphyrin biosynthesis</keyword>
<comment type="pathway">
    <text evidence="4">Porphyrin-containing compound metabolism; protoporphyrin-IX biosynthesis; 5-aminolevulinate from L-glutamyl-tRNA(Glu): step 1/2.</text>
</comment>
<dbReference type="SUPFAM" id="SSF51735">
    <property type="entry name" value="NAD(P)-binding Rossmann-fold domains"/>
    <property type="match status" value="1"/>
</dbReference>
<feature type="binding site" evidence="4 6">
    <location>
        <position position="120"/>
    </location>
    <ligand>
        <name>substrate</name>
    </ligand>
</feature>
<comment type="function">
    <text evidence="4">Catalyzes the NADPH-dependent reduction of glutamyl-tRNA(Glu) to glutamate 1-semialdehyde (GSA).</text>
</comment>
<dbReference type="InterPro" id="IPR036291">
    <property type="entry name" value="NAD(P)-bd_dom_sf"/>
</dbReference>
<evidence type="ECO:0000256" key="4">
    <source>
        <dbReference type="HAMAP-Rule" id="MF_00087"/>
    </source>
</evidence>
<sequence>MELYVIGVNYKTTPIQIREKFSVESDEYEYILSSIKSLDGIMECALLSTCNRTELHIFSENTIEDTGYIEKQFCILKGLDIYEVKKYFYVYSDINAIRHIMKVASGMDSMIIGEEQILGQFKSAYEISIKYGTSKAVLNTLSRLAITASKKFHTRNLFLNKVTSVAGQAVLLIEDIYGESVINRNILIIGSGEIGKTICFKLQELGAAKIYITQRNGLLTNEINQSKVTIINYKDRYSYIRESDVVIGATSSPHYIITQDMLEKEIVNSNKKQLFIDLAVPRDFDEAISKNENIELYNIDQLKKFKLKNVKDHGHSQLDMDYIETQINCHINEFIRWYKYRNSLLKKA</sequence>
<feature type="binding site" evidence="4 6">
    <location>
        <position position="109"/>
    </location>
    <ligand>
        <name>substrate</name>
    </ligand>
</feature>
<comment type="similarity">
    <text evidence="4">Belongs to the glutamyl-tRNA reductase family.</text>
</comment>
<evidence type="ECO:0000313" key="12">
    <source>
        <dbReference type="Proteomes" id="UP000306409"/>
    </source>
</evidence>
<dbReference type="InterPro" id="IPR000343">
    <property type="entry name" value="4pyrrol_synth_GluRdtase"/>
</dbReference>
<comment type="catalytic activity">
    <reaction evidence="4">
        <text>(S)-4-amino-5-oxopentanoate + tRNA(Glu) + NADP(+) = L-glutamyl-tRNA(Glu) + NADPH + H(+)</text>
        <dbReference type="Rhea" id="RHEA:12344"/>
        <dbReference type="Rhea" id="RHEA-COMP:9663"/>
        <dbReference type="Rhea" id="RHEA-COMP:9680"/>
        <dbReference type="ChEBI" id="CHEBI:15378"/>
        <dbReference type="ChEBI" id="CHEBI:57501"/>
        <dbReference type="ChEBI" id="CHEBI:57783"/>
        <dbReference type="ChEBI" id="CHEBI:58349"/>
        <dbReference type="ChEBI" id="CHEBI:78442"/>
        <dbReference type="ChEBI" id="CHEBI:78520"/>
        <dbReference type="EC" id="1.2.1.70"/>
    </reaction>
</comment>
<dbReference type="PIRSF" id="PIRSF000445">
    <property type="entry name" value="4pyrrol_synth_GluRdtase"/>
    <property type="match status" value="1"/>
</dbReference>
<dbReference type="InterPro" id="IPR006151">
    <property type="entry name" value="Shikm_DH/Glu-tRNA_Rdtase"/>
</dbReference>
<feature type="active site" description="Nucleophile" evidence="4 5">
    <location>
        <position position="50"/>
    </location>
</feature>
<proteinExistence type="inferred from homology"/>
<dbReference type="PANTHER" id="PTHR43013:SF1">
    <property type="entry name" value="GLUTAMYL-TRNA REDUCTASE"/>
    <property type="match status" value="1"/>
</dbReference>
<feature type="site" description="Important for activity" evidence="4 8">
    <location>
        <position position="99"/>
    </location>
</feature>
<dbReference type="EMBL" id="CP061336">
    <property type="protein sequence ID" value="QNU65259.1"/>
    <property type="molecule type" value="Genomic_DNA"/>
</dbReference>
<dbReference type="InterPro" id="IPR018214">
    <property type="entry name" value="GluRdtase_CS"/>
</dbReference>
<dbReference type="OrthoDB" id="110209at2"/>
<dbReference type="GO" id="GO:0008883">
    <property type="term" value="F:glutamyl-tRNA reductase activity"/>
    <property type="evidence" value="ECO:0007669"/>
    <property type="project" value="UniProtKB-UniRule"/>
</dbReference>